<dbReference type="GeneID" id="94428891"/>
<proteinExistence type="predicted"/>
<reference evidence="1 2" key="1">
    <citation type="journal article" date="2017" name="Int. J. Parasitol.">
        <title>The genome of the protozoan parasite Cystoisospora suis and a reverse vaccinology approach to identify vaccine candidates.</title>
        <authorList>
            <person name="Palmieri N."/>
            <person name="Shrestha A."/>
            <person name="Ruttkowski B."/>
            <person name="Beck T."/>
            <person name="Vogl C."/>
            <person name="Tomley F."/>
            <person name="Blake D.P."/>
            <person name="Joachim A."/>
        </authorList>
    </citation>
    <scope>NUCLEOTIDE SEQUENCE [LARGE SCALE GENOMIC DNA]</scope>
    <source>
        <strain evidence="1 2">Wien I</strain>
    </source>
</reference>
<dbReference type="RefSeq" id="XP_067922346.1">
    <property type="nucleotide sequence ID" value="XM_068065680.1"/>
</dbReference>
<keyword evidence="2" id="KW-1185">Reference proteome</keyword>
<dbReference type="AlphaFoldDB" id="A0A2C6KJI0"/>
<feature type="non-terminal residue" evidence="1">
    <location>
        <position position="1"/>
    </location>
</feature>
<sequence length="66" mass="6992">HEVLQAGGTSCWCQRARPRAPGAEARPALRRAVHCAQACQGPLVCSGFSGGNVRASSSEYRFSAEM</sequence>
<dbReference type="Proteomes" id="UP000221165">
    <property type="component" value="Unassembled WGS sequence"/>
</dbReference>
<protein>
    <submittedName>
        <fullName evidence="1">Uncharacterized protein</fullName>
    </submittedName>
</protein>
<name>A0A2C6KJI0_9APIC</name>
<dbReference type="EMBL" id="MIGC01002665">
    <property type="protein sequence ID" value="PHJ20660.1"/>
    <property type="molecule type" value="Genomic_DNA"/>
</dbReference>
<comment type="caution">
    <text evidence="1">The sequence shown here is derived from an EMBL/GenBank/DDBJ whole genome shotgun (WGS) entry which is preliminary data.</text>
</comment>
<accession>A0A2C6KJI0</accession>
<evidence type="ECO:0000313" key="1">
    <source>
        <dbReference type="EMBL" id="PHJ20660.1"/>
    </source>
</evidence>
<gene>
    <name evidence="1" type="ORF">CSUI_005504</name>
</gene>
<dbReference type="VEuPathDB" id="ToxoDB:CSUI_005504"/>
<organism evidence="1 2">
    <name type="scientific">Cystoisospora suis</name>
    <dbReference type="NCBI Taxonomy" id="483139"/>
    <lineage>
        <taxon>Eukaryota</taxon>
        <taxon>Sar</taxon>
        <taxon>Alveolata</taxon>
        <taxon>Apicomplexa</taxon>
        <taxon>Conoidasida</taxon>
        <taxon>Coccidia</taxon>
        <taxon>Eucoccidiorida</taxon>
        <taxon>Eimeriorina</taxon>
        <taxon>Sarcocystidae</taxon>
        <taxon>Cystoisospora</taxon>
    </lineage>
</organism>
<evidence type="ECO:0000313" key="2">
    <source>
        <dbReference type="Proteomes" id="UP000221165"/>
    </source>
</evidence>